<dbReference type="Proteomes" id="UP001165085">
    <property type="component" value="Unassembled WGS sequence"/>
</dbReference>
<dbReference type="PANTHER" id="PTHR33835">
    <property type="entry name" value="YALI0C07656P"/>
    <property type="match status" value="1"/>
</dbReference>
<accession>A0A9W7AYH4</accession>
<evidence type="ECO:0000256" key="1">
    <source>
        <dbReference type="SAM" id="SignalP"/>
    </source>
</evidence>
<dbReference type="InterPro" id="IPR025638">
    <property type="entry name" value="DUF4336"/>
</dbReference>
<comment type="caution">
    <text evidence="2">The sequence shown here is derived from an EMBL/GenBank/DDBJ whole genome shotgun (WGS) entry which is preliminary data.</text>
</comment>
<organism evidence="2 3">
    <name type="scientific">Triparma strigata</name>
    <dbReference type="NCBI Taxonomy" id="1606541"/>
    <lineage>
        <taxon>Eukaryota</taxon>
        <taxon>Sar</taxon>
        <taxon>Stramenopiles</taxon>
        <taxon>Ochrophyta</taxon>
        <taxon>Bolidophyceae</taxon>
        <taxon>Parmales</taxon>
        <taxon>Triparmaceae</taxon>
        <taxon>Triparma</taxon>
    </lineage>
</organism>
<protein>
    <submittedName>
        <fullName evidence="2">Uncharacterized protein</fullName>
    </submittedName>
</protein>
<proteinExistence type="predicted"/>
<keyword evidence="1" id="KW-0732">Signal</keyword>
<evidence type="ECO:0000313" key="2">
    <source>
        <dbReference type="EMBL" id="GMH78285.1"/>
    </source>
</evidence>
<dbReference type="EMBL" id="BRXY01000219">
    <property type="protein sequence ID" value="GMH78285.1"/>
    <property type="molecule type" value="Genomic_DNA"/>
</dbReference>
<sequence length="507" mass="56370">MHSPMIRSKTFLLSICTFCVLNLCLPFNPLSSVNMPKASDISIARSQRDFVHRRRITTELNAESEGLDRRQFNELAFAATGLGVSFLGTRENSKEEYGLWGVLPIGPYKRKKTIMEEIVPDEVWTFDQKFGILNVQVPVRSVVVKLSEGGLLVYNPVAATQEFLDLLKPLVSKYGEVKHIVLGTVAIEHKVYAGVFAQKFSKASVWLQPGQYAFPSNLPNSFLGFPAGRTRPIPESIEDFPTELKEDFDKAMIGPLISRDGAFGETVLYHKKSKTLLVTDTVLEVTDEVPPIFRDDPAPLIYHARDTITDVVDPKDEATLRRGWRRVVLFGLFFQPSAIKIKEAGVAFKERLPSINPDFLGIYPWDWIGDDNKSFEALTGGLLVAPILQKLILNRNPVETLDFADTVSKWDIVRIIPAHLKNNLKYNGADYRAAFDFLTAEGPKPGKPKPLEADFQTLNDANVNLLESGAVSPTPPLPGTPGVTRQEIIAKSAYGCRDNICSPKAKA</sequence>
<reference evidence="3" key="1">
    <citation type="journal article" date="2023" name="Commun. Biol.">
        <title>Genome analysis of Parmales, the sister group of diatoms, reveals the evolutionary specialization of diatoms from phago-mixotrophs to photoautotrophs.</title>
        <authorList>
            <person name="Ban H."/>
            <person name="Sato S."/>
            <person name="Yoshikawa S."/>
            <person name="Yamada K."/>
            <person name="Nakamura Y."/>
            <person name="Ichinomiya M."/>
            <person name="Sato N."/>
            <person name="Blanc-Mathieu R."/>
            <person name="Endo H."/>
            <person name="Kuwata A."/>
            <person name="Ogata H."/>
        </authorList>
    </citation>
    <scope>NUCLEOTIDE SEQUENCE [LARGE SCALE GENOMIC DNA]</scope>
    <source>
        <strain evidence="3">NIES 3701</strain>
    </source>
</reference>
<feature type="chain" id="PRO_5040893596" evidence="1">
    <location>
        <begin position="27"/>
        <end position="507"/>
    </location>
</feature>
<feature type="signal peptide" evidence="1">
    <location>
        <begin position="1"/>
        <end position="26"/>
    </location>
</feature>
<name>A0A9W7AYH4_9STRA</name>
<dbReference type="AlphaFoldDB" id="A0A9W7AYH4"/>
<keyword evidence="3" id="KW-1185">Reference proteome</keyword>
<gene>
    <name evidence="2" type="ORF">TrST_g5056</name>
</gene>
<evidence type="ECO:0000313" key="3">
    <source>
        <dbReference type="Proteomes" id="UP001165085"/>
    </source>
</evidence>
<dbReference type="Pfam" id="PF14234">
    <property type="entry name" value="DUF4336"/>
    <property type="match status" value="1"/>
</dbReference>
<dbReference type="PANTHER" id="PTHR33835:SF2">
    <property type="entry name" value="LYSINE-TRNA LIGASE"/>
    <property type="match status" value="1"/>
</dbReference>
<dbReference type="OrthoDB" id="421671at2759"/>